<dbReference type="AlphaFoldDB" id="A0A1M6D6Y0"/>
<accession>A0A1M6D6Y0</accession>
<name>A0A1M6D6Y0_9CLOT</name>
<feature type="transmembrane region" description="Helical" evidence="6">
    <location>
        <begin position="108"/>
        <end position="126"/>
    </location>
</feature>
<feature type="transmembrane region" description="Helical" evidence="6">
    <location>
        <begin position="302"/>
        <end position="318"/>
    </location>
</feature>
<feature type="transmembrane region" description="Helical" evidence="6">
    <location>
        <begin position="324"/>
        <end position="344"/>
    </location>
</feature>
<dbReference type="GO" id="GO:0005886">
    <property type="term" value="C:plasma membrane"/>
    <property type="evidence" value="ECO:0007669"/>
    <property type="project" value="UniProtKB-SubCell"/>
</dbReference>
<dbReference type="STRING" id="1121302.SAMN02745163_00649"/>
<keyword evidence="2" id="KW-1003">Cell membrane</keyword>
<evidence type="ECO:0000313" key="7">
    <source>
        <dbReference type="EMBL" id="SHI68972.1"/>
    </source>
</evidence>
<dbReference type="EMBL" id="FQZB01000004">
    <property type="protein sequence ID" value="SHI68972.1"/>
    <property type="molecule type" value="Genomic_DNA"/>
</dbReference>
<sequence length="423" mass="47152">MNKFNEFMKLFYEVPRNIKLILIATLITNIGNGMHTIAVSKLLYDKTGTAMAFGGVLILDNVISFIFQFISGSVVDRINTKKVSIICDLIRGVVIIFVGIMVNYSHNGIYFLIVSLVVVNVVNPFYRSANFKLVPMLIEDSSKLLKINGIAGVLFQTGQLLGVALVAPILYFFNPGLALIIDGLTFMFSAIMTSFIIIKVSKNIVAESNIKANVSNKLYNDWKEIFCVLKNEKSLIAHISLSSGDYLSVSFINLLLVPMVTQWYNNNSFCISLFDGSFAIGAISSVYLLYKIYDRMGIEMSSWIGLLTQGIIFFIIMINRNTIITILMMFSLGMFNAFSISVFQTSLQLRVDTAIKGRISSLRNIIVYTLSLILIPIITKIMDYSLSIGIIIVAIIVSFYGLLSVIISKSKLFGENYLQSNNI</sequence>
<reference evidence="7 8" key="1">
    <citation type="submission" date="2016-11" db="EMBL/GenBank/DDBJ databases">
        <authorList>
            <person name="Jaros S."/>
            <person name="Januszkiewicz K."/>
            <person name="Wedrychowicz H."/>
        </authorList>
    </citation>
    <scope>NUCLEOTIDE SEQUENCE [LARGE SCALE GENOMIC DNA]</scope>
    <source>
        <strain evidence="7 8">DSM 21758</strain>
    </source>
</reference>
<proteinExistence type="predicted"/>
<dbReference type="GO" id="GO:0022857">
    <property type="term" value="F:transmembrane transporter activity"/>
    <property type="evidence" value="ECO:0007669"/>
    <property type="project" value="InterPro"/>
</dbReference>
<dbReference type="RefSeq" id="WP_072985234.1">
    <property type="nucleotide sequence ID" value="NZ_FQZB01000004.1"/>
</dbReference>
<evidence type="ECO:0000256" key="4">
    <source>
        <dbReference type="ARBA" id="ARBA00022989"/>
    </source>
</evidence>
<dbReference type="OrthoDB" id="9775268at2"/>
<dbReference type="PANTHER" id="PTHR23513">
    <property type="entry name" value="INTEGRAL MEMBRANE EFFLUX PROTEIN-RELATED"/>
    <property type="match status" value="1"/>
</dbReference>
<dbReference type="PANTHER" id="PTHR23513:SF11">
    <property type="entry name" value="STAPHYLOFERRIN A TRANSPORTER"/>
    <property type="match status" value="1"/>
</dbReference>
<evidence type="ECO:0000313" key="8">
    <source>
        <dbReference type="Proteomes" id="UP000184310"/>
    </source>
</evidence>
<feature type="transmembrane region" description="Helical" evidence="6">
    <location>
        <begin position="177"/>
        <end position="198"/>
    </location>
</feature>
<evidence type="ECO:0000256" key="6">
    <source>
        <dbReference type="SAM" id="Phobius"/>
    </source>
</evidence>
<evidence type="ECO:0000256" key="1">
    <source>
        <dbReference type="ARBA" id="ARBA00004651"/>
    </source>
</evidence>
<dbReference type="PRINTS" id="PR01988">
    <property type="entry name" value="EXPORTERBACE"/>
</dbReference>
<feature type="transmembrane region" description="Helical" evidence="6">
    <location>
        <begin position="388"/>
        <end position="407"/>
    </location>
</feature>
<dbReference type="InterPro" id="IPR022324">
    <property type="entry name" value="Bacilysin_exporter_BacE_put"/>
</dbReference>
<feature type="transmembrane region" description="Helical" evidence="6">
    <location>
        <begin position="271"/>
        <end position="290"/>
    </location>
</feature>
<keyword evidence="4 6" id="KW-1133">Transmembrane helix</keyword>
<evidence type="ECO:0000256" key="3">
    <source>
        <dbReference type="ARBA" id="ARBA00022692"/>
    </source>
</evidence>
<feature type="transmembrane region" description="Helical" evidence="6">
    <location>
        <begin position="50"/>
        <end position="71"/>
    </location>
</feature>
<dbReference type="Pfam" id="PF07690">
    <property type="entry name" value="MFS_1"/>
    <property type="match status" value="1"/>
</dbReference>
<dbReference type="SUPFAM" id="SSF103473">
    <property type="entry name" value="MFS general substrate transporter"/>
    <property type="match status" value="1"/>
</dbReference>
<keyword evidence="3 6" id="KW-0812">Transmembrane</keyword>
<feature type="transmembrane region" description="Helical" evidence="6">
    <location>
        <begin position="246"/>
        <end position="265"/>
    </location>
</feature>
<feature type="transmembrane region" description="Helical" evidence="6">
    <location>
        <begin position="20"/>
        <end position="44"/>
    </location>
</feature>
<comment type="subcellular location">
    <subcellularLocation>
        <location evidence="1">Cell membrane</location>
        <topology evidence="1">Multi-pass membrane protein</topology>
    </subcellularLocation>
</comment>
<evidence type="ECO:0000256" key="2">
    <source>
        <dbReference type="ARBA" id="ARBA00022475"/>
    </source>
</evidence>
<dbReference type="InterPro" id="IPR011701">
    <property type="entry name" value="MFS"/>
</dbReference>
<feature type="transmembrane region" description="Helical" evidence="6">
    <location>
        <begin position="83"/>
        <end position="102"/>
    </location>
</feature>
<protein>
    <submittedName>
        <fullName evidence="7">Na+/melibiose symporter</fullName>
    </submittedName>
</protein>
<keyword evidence="8" id="KW-1185">Reference proteome</keyword>
<dbReference type="Gene3D" id="1.20.1250.20">
    <property type="entry name" value="MFS general substrate transporter like domains"/>
    <property type="match status" value="1"/>
</dbReference>
<gene>
    <name evidence="7" type="ORF">SAMN02745163_00649</name>
</gene>
<feature type="transmembrane region" description="Helical" evidence="6">
    <location>
        <begin position="365"/>
        <end position="382"/>
    </location>
</feature>
<dbReference type="Proteomes" id="UP000184310">
    <property type="component" value="Unassembled WGS sequence"/>
</dbReference>
<dbReference type="CDD" id="cd06173">
    <property type="entry name" value="MFS_MefA_like"/>
    <property type="match status" value="1"/>
</dbReference>
<evidence type="ECO:0000256" key="5">
    <source>
        <dbReference type="ARBA" id="ARBA00023136"/>
    </source>
</evidence>
<organism evidence="7 8">
    <name type="scientific">Clostridium cavendishii DSM 21758</name>
    <dbReference type="NCBI Taxonomy" id="1121302"/>
    <lineage>
        <taxon>Bacteria</taxon>
        <taxon>Bacillati</taxon>
        <taxon>Bacillota</taxon>
        <taxon>Clostridia</taxon>
        <taxon>Eubacteriales</taxon>
        <taxon>Clostridiaceae</taxon>
        <taxon>Clostridium</taxon>
    </lineage>
</organism>
<dbReference type="InterPro" id="IPR036259">
    <property type="entry name" value="MFS_trans_sf"/>
</dbReference>
<keyword evidence="5 6" id="KW-0472">Membrane</keyword>
<feature type="transmembrane region" description="Helical" evidence="6">
    <location>
        <begin position="147"/>
        <end position="171"/>
    </location>
</feature>